<reference evidence="1 2" key="1">
    <citation type="submission" date="2022-04" db="EMBL/GenBank/DDBJ databases">
        <title>Halobacillus sp. isolated from saltern.</title>
        <authorList>
            <person name="Won M."/>
            <person name="Lee C.-M."/>
            <person name="Woen H.-Y."/>
            <person name="Kwon S.-W."/>
        </authorList>
    </citation>
    <scope>NUCLEOTIDE SEQUENCE [LARGE SCALE GENOMIC DNA]</scope>
    <source>
        <strain evidence="1 2">SSTM10-2</strain>
    </source>
</reference>
<accession>A0ABY4H2S6</accession>
<dbReference type="EMBL" id="CP095074">
    <property type="protein sequence ID" value="UOQ94768.1"/>
    <property type="molecule type" value="Genomic_DNA"/>
</dbReference>
<protein>
    <submittedName>
        <fullName evidence="1">Uncharacterized protein</fullName>
    </submittedName>
</protein>
<sequence>MFKIGLFKNALFKWMPHKEQYICERKLMRVIKRLKIEDYNFNWDRNSCFIEFHYQTESYRLEHSIEKAKEKGIILRNGLDCLNELTQSLEDLCVIIDRGTYKFEAWISGMKQSSPEQEIQIPEFHEEFHIRYKSLGIQNHSKYNKSEEFIPNASESSLRDFDRNQFIQRPQDK</sequence>
<evidence type="ECO:0000313" key="1">
    <source>
        <dbReference type="EMBL" id="UOQ94768.1"/>
    </source>
</evidence>
<keyword evidence="2" id="KW-1185">Reference proteome</keyword>
<gene>
    <name evidence="1" type="ORF">MUO14_07500</name>
</gene>
<dbReference type="RefSeq" id="WP_244754624.1">
    <property type="nucleotide sequence ID" value="NZ_CP095074.1"/>
</dbReference>
<name>A0ABY4H2S6_9BACI</name>
<dbReference type="Proteomes" id="UP000831880">
    <property type="component" value="Chromosome"/>
</dbReference>
<proteinExistence type="predicted"/>
<organism evidence="1 2">
    <name type="scientific">Halobacillus shinanisalinarum</name>
    <dbReference type="NCBI Taxonomy" id="2932258"/>
    <lineage>
        <taxon>Bacteria</taxon>
        <taxon>Bacillati</taxon>
        <taxon>Bacillota</taxon>
        <taxon>Bacilli</taxon>
        <taxon>Bacillales</taxon>
        <taxon>Bacillaceae</taxon>
        <taxon>Halobacillus</taxon>
    </lineage>
</organism>
<evidence type="ECO:0000313" key="2">
    <source>
        <dbReference type="Proteomes" id="UP000831880"/>
    </source>
</evidence>